<evidence type="ECO:0000313" key="9">
    <source>
        <dbReference type="EMBL" id="MFC4222060.1"/>
    </source>
</evidence>
<dbReference type="InterPro" id="IPR000933">
    <property type="entry name" value="Glyco_hydro_29"/>
</dbReference>
<dbReference type="InterPro" id="IPR057739">
    <property type="entry name" value="Glyco_hydro_29_N"/>
</dbReference>
<evidence type="ECO:0000256" key="5">
    <source>
        <dbReference type="ARBA" id="ARBA00022801"/>
    </source>
</evidence>
<keyword evidence="4 7" id="KW-0732">Signal</keyword>
<dbReference type="Proteomes" id="UP001595841">
    <property type="component" value="Unassembled WGS sequence"/>
</dbReference>
<dbReference type="PANTHER" id="PTHR10030:SF37">
    <property type="entry name" value="ALPHA-L-FUCOSIDASE-RELATED"/>
    <property type="match status" value="1"/>
</dbReference>
<feature type="signal peptide" evidence="7">
    <location>
        <begin position="1"/>
        <end position="25"/>
    </location>
</feature>
<feature type="chain" id="PRO_5045495590" description="alpha-L-fucosidase" evidence="7">
    <location>
        <begin position="26"/>
        <end position="447"/>
    </location>
</feature>
<accession>A0ABV8PTN3</accession>
<feature type="domain" description="Glycoside hydrolase family 29 N-terminal" evidence="8">
    <location>
        <begin position="31"/>
        <end position="326"/>
    </location>
</feature>
<name>A0ABV8PTN3_9FLAO</name>
<keyword evidence="10" id="KW-1185">Reference proteome</keyword>
<evidence type="ECO:0000259" key="8">
    <source>
        <dbReference type="Pfam" id="PF01120"/>
    </source>
</evidence>
<dbReference type="InterPro" id="IPR017853">
    <property type="entry name" value="GH"/>
</dbReference>
<evidence type="ECO:0000256" key="4">
    <source>
        <dbReference type="ARBA" id="ARBA00022729"/>
    </source>
</evidence>
<dbReference type="Gene3D" id="3.20.20.80">
    <property type="entry name" value="Glycosidases"/>
    <property type="match status" value="1"/>
</dbReference>
<organism evidence="9 10">
    <name type="scientific">Flagellimonas marina</name>
    <dbReference type="NCBI Taxonomy" id="1775168"/>
    <lineage>
        <taxon>Bacteria</taxon>
        <taxon>Pseudomonadati</taxon>
        <taxon>Bacteroidota</taxon>
        <taxon>Flavobacteriia</taxon>
        <taxon>Flavobacteriales</taxon>
        <taxon>Flavobacteriaceae</taxon>
        <taxon>Flagellimonas</taxon>
    </lineage>
</organism>
<evidence type="ECO:0000256" key="3">
    <source>
        <dbReference type="ARBA" id="ARBA00012662"/>
    </source>
</evidence>
<keyword evidence="5" id="KW-0378">Hydrolase</keyword>
<evidence type="ECO:0000256" key="1">
    <source>
        <dbReference type="ARBA" id="ARBA00004071"/>
    </source>
</evidence>
<evidence type="ECO:0000256" key="2">
    <source>
        <dbReference type="ARBA" id="ARBA00007951"/>
    </source>
</evidence>
<dbReference type="SMART" id="SM00812">
    <property type="entry name" value="Alpha_L_fucos"/>
    <property type="match status" value="1"/>
</dbReference>
<reference evidence="10" key="1">
    <citation type="journal article" date="2019" name="Int. J. Syst. Evol. Microbiol.">
        <title>The Global Catalogue of Microorganisms (GCM) 10K type strain sequencing project: providing services to taxonomists for standard genome sequencing and annotation.</title>
        <authorList>
            <consortium name="The Broad Institute Genomics Platform"/>
            <consortium name="The Broad Institute Genome Sequencing Center for Infectious Disease"/>
            <person name="Wu L."/>
            <person name="Ma J."/>
        </authorList>
    </citation>
    <scope>NUCLEOTIDE SEQUENCE [LARGE SCALE GENOMIC DNA]</scope>
    <source>
        <strain evidence="10">CGMCC 1.15774</strain>
    </source>
</reference>
<sequence>MRKAKFNIQKFIPIALLIVGLQSLAQDKPLNLNKPEREAWFTELGFGMFIHWSMDVQLGMVISHSMVGASDDYLDRYVNQLPKTFNPDQFDASEWAKAAKLAGMKYVVFTTKHHNGFCMFDTKTTDFDIINTPYGKDITRQVVDAFRAEGLAIGFYYSPDDFYFLYDQDTLISRDRPEALASGNKALNKYVKEQMRELMTNYGKIDIIFLDGREQYAKTELAKVCWKVDPNVIVTRGAMETPEQFTPDQPLPAPWEANYTFGDQWQYRPSNENYKTANDCIRKLIDIRAKGGNFLLNFGPDEKGRFPQEQAAGLNELSLWMFINQEAFVNTEPLDIVREDNIWFLKEKGQNTIYAFLIEESWPFGERKVRTIKSLQAGKNTKISVLGQNSLVLEYNPDTDPEPTIKNTATGLEISVMRSHRIYNDRKWPNPIVVKLEDVSYKQSLNK</sequence>
<dbReference type="RefSeq" id="WP_379767709.1">
    <property type="nucleotide sequence ID" value="NZ_JBHSCL010000011.1"/>
</dbReference>
<dbReference type="InterPro" id="IPR016286">
    <property type="entry name" value="FUC_metazoa-typ"/>
</dbReference>
<proteinExistence type="inferred from homology"/>
<dbReference type="EC" id="3.2.1.51" evidence="3"/>
<comment type="similarity">
    <text evidence="2">Belongs to the glycosyl hydrolase 29 family.</text>
</comment>
<dbReference type="PRINTS" id="PR00741">
    <property type="entry name" value="GLHYDRLASE29"/>
</dbReference>
<dbReference type="EMBL" id="JBHSCL010000011">
    <property type="protein sequence ID" value="MFC4222060.1"/>
    <property type="molecule type" value="Genomic_DNA"/>
</dbReference>
<comment type="caution">
    <text evidence="9">The sequence shown here is derived from an EMBL/GenBank/DDBJ whole genome shotgun (WGS) entry which is preliminary data.</text>
</comment>
<comment type="function">
    <text evidence="1">Alpha-L-fucosidase is responsible for hydrolyzing the alpha-1,6-linked fucose joined to the reducing-end N-acetylglucosamine of the carbohydrate moieties of glycoproteins.</text>
</comment>
<evidence type="ECO:0000256" key="7">
    <source>
        <dbReference type="SAM" id="SignalP"/>
    </source>
</evidence>
<protein>
    <recommendedName>
        <fullName evidence="3">alpha-L-fucosidase</fullName>
        <ecNumber evidence="3">3.2.1.51</ecNumber>
    </recommendedName>
</protein>
<gene>
    <name evidence="9" type="ORF">ACFOWS_18040</name>
</gene>
<dbReference type="Pfam" id="PF01120">
    <property type="entry name" value="Alpha_L_fucos"/>
    <property type="match status" value="1"/>
</dbReference>
<dbReference type="SUPFAM" id="SSF51445">
    <property type="entry name" value="(Trans)glycosidases"/>
    <property type="match status" value="1"/>
</dbReference>
<keyword evidence="6" id="KW-0326">Glycosidase</keyword>
<dbReference type="PANTHER" id="PTHR10030">
    <property type="entry name" value="ALPHA-L-FUCOSIDASE"/>
    <property type="match status" value="1"/>
</dbReference>
<evidence type="ECO:0000313" key="10">
    <source>
        <dbReference type="Proteomes" id="UP001595841"/>
    </source>
</evidence>
<evidence type="ECO:0000256" key="6">
    <source>
        <dbReference type="ARBA" id="ARBA00023295"/>
    </source>
</evidence>